<feature type="compositionally biased region" description="Basic and acidic residues" evidence="1">
    <location>
        <begin position="155"/>
        <end position="166"/>
    </location>
</feature>
<dbReference type="GO" id="GO:0004860">
    <property type="term" value="F:protein kinase inhibitor activity"/>
    <property type="evidence" value="ECO:0007669"/>
    <property type="project" value="TreeGrafter"/>
</dbReference>
<dbReference type="Proteomes" id="UP000887574">
    <property type="component" value="Unplaced"/>
</dbReference>
<dbReference type="PANTHER" id="PTHR13507">
    <property type="entry name" value="PRKR-INTERACTING PROTEIN 1"/>
    <property type="match status" value="1"/>
</dbReference>
<dbReference type="GO" id="GO:0019901">
    <property type="term" value="F:protein kinase binding"/>
    <property type="evidence" value="ECO:0007669"/>
    <property type="project" value="TreeGrafter"/>
</dbReference>
<feature type="region of interest" description="Disordered" evidence="1">
    <location>
        <begin position="83"/>
        <end position="166"/>
    </location>
</feature>
<proteinExistence type="predicted"/>
<dbReference type="Pfam" id="PF06658">
    <property type="entry name" value="DUF1168"/>
    <property type="match status" value="1"/>
</dbReference>
<feature type="compositionally biased region" description="Basic residues" evidence="1">
    <location>
        <begin position="115"/>
        <end position="136"/>
    </location>
</feature>
<dbReference type="GO" id="GO:0005730">
    <property type="term" value="C:nucleolus"/>
    <property type="evidence" value="ECO:0007669"/>
    <property type="project" value="TreeGrafter"/>
</dbReference>
<evidence type="ECO:0000313" key="3">
    <source>
        <dbReference type="WBParaSite" id="jg19245"/>
    </source>
</evidence>
<feature type="compositionally biased region" description="Basic and acidic residues" evidence="1">
    <location>
        <begin position="40"/>
        <end position="49"/>
    </location>
</feature>
<dbReference type="PANTHER" id="PTHR13507:SF0">
    <property type="entry name" value="PRKR-INTERACTING PROTEIN 1"/>
    <property type="match status" value="1"/>
</dbReference>
<feature type="compositionally biased region" description="Basic and acidic residues" evidence="1">
    <location>
        <begin position="83"/>
        <end position="114"/>
    </location>
</feature>
<protein>
    <submittedName>
        <fullName evidence="3">PRKR-interacting protein 1</fullName>
    </submittedName>
</protein>
<dbReference type="AlphaFoldDB" id="A0A915DF33"/>
<name>A0A915DF33_9BILA</name>
<evidence type="ECO:0000313" key="2">
    <source>
        <dbReference type="Proteomes" id="UP000887574"/>
    </source>
</evidence>
<dbReference type="GO" id="GO:0003725">
    <property type="term" value="F:double-stranded RNA binding"/>
    <property type="evidence" value="ECO:0007669"/>
    <property type="project" value="InterPro"/>
</dbReference>
<keyword evidence="2" id="KW-1185">Reference proteome</keyword>
<reference evidence="3" key="1">
    <citation type="submission" date="2022-11" db="UniProtKB">
        <authorList>
            <consortium name="WormBaseParasite"/>
        </authorList>
    </citation>
    <scope>IDENTIFICATION</scope>
</reference>
<evidence type="ECO:0000256" key="1">
    <source>
        <dbReference type="SAM" id="MobiDB-lite"/>
    </source>
</evidence>
<sequence>MPREDREAEEERRARTAYDLIRLRLGRLQKNIDKPAPVPARHEEWKPKPPPDFIRNVVGSSAAANSAEFHIFRNNRKKEMERLEYIEKQGAQKDLDEEFETRNEKRRQAEEARTAKKRQKRQRRKEKLKNVKKTKKGAGDQPSESSSSEEDSDKQEDKNENDDNKK</sequence>
<dbReference type="InterPro" id="IPR009548">
    <property type="entry name" value="Prkrip1"/>
</dbReference>
<dbReference type="WBParaSite" id="jg19245">
    <property type="protein sequence ID" value="jg19245"/>
    <property type="gene ID" value="jg19245"/>
</dbReference>
<feature type="region of interest" description="Disordered" evidence="1">
    <location>
        <begin position="32"/>
        <end position="52"/>
    </location>
</feature>
<accession>A0A915DF33</accession>
<organism evidence="2 3">
    <name type="scientific">Ditylenchus dipsaci</name>
    <dbReference type="NCBI Taxonomy" id="166011"/>
    <lineage>
        <taxon>Eukaryota</taxon>
        <taxon>Metazoa</taxon>
        <taxon>Ecdysozoa</taxon>
        <taxon>Nematoda</taxon>
        <taxon>Chromadorea</taxon>
        <taxon>Rhabditida</taxon>
        <taxon>Tylenchina</taxon>
        <taxon>Tylenchomorpha</taxon>
        <taxon>Sphaerularioidea</taxon>
        <taxon>Anguinidae</taxon>
        <taxon>Anguininae</taxon>
        <taxon>Ditylenchus</taxon>
    </lineage>
</organism>